<dbReference type="AlphaFoldDB" id="A0A3M0BAI8"/>
<comment type="caution">
    <text evidence="2">The sequence shown here is derived from an EMBL/GenBank/DDBJ whole genome shotgun (WGS) entry which is preliminary data.</text>
</comment>
<evidence type="ECO:0000259" key="1">
    <source>
        <dbReference type="Pfam" id="PF01883"/>
    </source>
</evidence>
<dbReference type="PANTHER" id="PTHR42831">
    <property type="entry name" value="FE-S PROTEIN MATURATION AUXILIARY FACTOR YITW"/>
    <property type="match status" value="1"/>
</dbReference>
<organism evidence="2 3">
    <name type="scientific">Hydrogenothermus marinus</name>
    <dbReference type="NCBI Taxonomy" id="133270"/>
    <lineage>
        <taxon>Bacteria</taxon>
        <taxon>Pseudomonadati</taxon>
        <taxon>Aquificota</taxon>
        <taxon>Aquificia</taxon>
        <taxon>Aquificales</taxon>
        <taxon>Hydrogenothermaceae</taxon>
        <taxon>Hydrogenothermus</taxon>
    </lineage>
</organism>
<evidence type="ECO:0000313" key="2">
    <source>
        <dbReference type="EMBL" id="RMA93189.1"/>
    </source>
</evidence>
<reference evidence="2 3" key="1">
    <citation type="submission" date="2018-10" db="EMBL/GenBank/DDBJ databases">
        <title>Genomic Encyclopedia of Archaeal and Bacterial Type Strains, Phase II (KMG-II): from individual species to whole genera.</title>
        <authorList>
            <person name="Goeker M."/>
        </authorList>
    </citation>
    <scope>NUCLEOTIDE SEQUENCE [LARGE SCALE GENOMIC DNA]</scope>
    <source>
        <strain evidence="2 3">VM1</strain>
    </source>
</reference>
<dbReference type="RefSeq" id="WP_245960335.1">
    <property type="nucleotide sequence ID" value="NZ_REFO01000013.1"/>
</dbReference>
<dbReference type="PANTHER" id="PTHR42831:SF1">
    <property type="entry name" value="FE-S PROTEIN MATURATION AUXILIARY FACTOR YITW"/>
    <property type="match status" value="1"/>
</dbReference>
<dbReference type="InterPro" id="IPR002744">
    <property type="entry name" value="MIP18-like"/>
</dbReference>
<dbReference type="Gene3D" id="3.30.300.130">
    <property type="entry name" value="Fe-S cluster assembly (FSCA)"/>
    <property type="match status" value="1"/>
</dbReference>
<sequence>MDKENIYNILSNICDPEIPLDIVNLGLVKDIKIKNNEILIKMTLTTPKCPLEDLIRKLVENAIKKEYPEAKVKIDFIFDKPWNTEEISEEGKEKLRKLGWNL</sequence>
<accession>A0A3M0BAI8</accession>
<keyword evidence="3" id="KW-1185">Reference proteome</keyword>
<dbReference type="InterPro" id="IPR034904">
    <property type="entry name" value="FSCA_dom_sf"/>
</dbReference>
<protein>
    <submittedName>
        <fullName evidence="2">Metal-sulfur cluster biosynthetic enzyme</fullName>
    </submittedName>
</protein>
<name>A0A3M0BAI8_9AQUI</name>
<dbReference type="SUPFAM" id="SSF117916">
    <property type="entry name" value="Fe-S cluster assembly (FSCA) domain-like"/>
    <property type="match status" value="1"/>
</dbReference>
<dbReference type="InterPro" id="IPR052339">
    <property type="entry name" value="Fe-S_Maturation_MIP18"/>
</dbReference>
<gene>
    <name evidence="2" type="ORF">CLV39_1245</name>
</gene>
<evidence type="ECO:0000313" key="3">
    <source>
        <dbReference type="Proteomes" id="UP000280842"/>
    </source>
</evidence>
<dbReference type="Pfam" id="PF01883">
    <property type="entry name" value="FeS_assembly_P"/>
    <property type="match status" value="1"/>
</dbReference>
<dbReference type="EMBL" id="REFO01000013">
    <property type="protein sequence ID" value="RMA93189.1"/>
    <property type="molecule type" value="Genomic_DNA"/>
</dbReference>
<feature type="domain" description="MIP18 family-like" evidence="1">
    <location>
        <begin position="3"/>
        <end position="73"/>
    </location>
</feature>
<dbReference type="Proteomes" id="UP000280842">
    <property type="component" value="Unassembled WGS sequence"/>
</dbReference>
<proteinExistence type="predicted"/>